<dbReference type="Pfam" id="PF02714">
    <property type="entry name" value="RSN1_7TM"/>
    <property type="match status" value="1"/>
</dbReference>
<feature type="transmembrane region" description="Helical" evidence="8">
    <location>
        <begin position="47"/>
        <end position="68"/>
    </location>
</feature>
<feature type="transmembrane region" description="Helical" evidence="8">
    <location>
        <begin position="132"/>
        <end position="150"/>
    </location>
</feature>
<feature type="domain" description="CSC1/OSCA1-like cytosolic" evidence="11">
    <location>
        <begin position="221"/>
        <end position="387"/>
    </location>
</feature>
<feature type="transmembrane region" description="Helical" evidence="8">
    <location>
        <begin position="536"/>
        <end position="554"/>
    </location>
</feature>
<evidence type="ECO:0000256" key="4">
    <source>
        <dbReference type="ARBA" id="ARBA00022692"/>
    </source>
</evidence>
<reference evidence="12 13" key="1">
    <citation type="submission" date="2023-11" db="EMBL/GenBank/DDBJ databases">
        <title>An acidophilic fungus is an integral part of prey digestion in a carnivorous sundew plant.</title>
        <authorList>
            <person name="Tsai I.J."/>
        </authorList>
    </citation>
    <scope>NUCLEOTIDE SEQUENCE [LARGE SCALE GENOMIC DNA]</scope>
    <source>
        <strain evidence="12">169a</strain>
    </source>
</reference>
<feature type="transmembrane region" description="Helical" evidence="8">
    <location>
        <begin position="668"/>
        <end position="688"/>
    </location>
</feature>
<evidence type="ECO:0000259" key="9">
    <source>
        <dbReference type="Pfam" id="PF02714"/>
    </source>
</evidence>
<feature type="transmembrane region" description="Helical" evidence="8">
    <location>
        <begin position="447"/>
        <end position="467"/>
    </location>
</feature>
<proteinExistence type="inferred from homology"/>
<gene>
    <name evidence="12" type="ORF">R9X50_00579300</name>
</gene>
<feature type="transmembrane region" description="Helical" evidence="8">
    <location>
        <begin position="694"/>
        <end position="714"/>
    </location>
</feature>
<dbReference type="AlphaFoldDB" id="A0AAQ3RDD2"/>
<dbReference type="Proteomes" id="UP001303373">
    <property type="component" value="Chromosome 9"/>
</dbReference>
<dbReference type="InterPro" id="IPR045122">
    <property type="entry name" value="Csc1-like"/>
</dbReference>
<keyword evidence="5 8" id="KW-1133">Transmembrane helix</keyword>
<evidence type="ECO:0000256" key="6">
    <source>
        <dbReference type="ARBA" id="ARBA00023136"/>
    </source>
</evidence>
<name>A0AAQ3RDD2_9PEZI</name>
<keyword evidence="4 8" id="KW-0812">Transmembrane</keyword>
<evidence type="ECO:0000259" key="11">
    <source>
        <dbReference type="Pfam" id="PF14703"/>
    </source>
</evidence>
<dbReference type="PANTHER" id="PTHR13018">
    <property type="entry name" value="PROBABLE MEMBRANE PROTEIN DUF221-RELATED"/>
    <property type="match status" value="1"/>
</dbReference>
<keyword evidence="13" id="KW-1185">Reference proteome</keyword>
<evidence type="ECO:0000256" key="7">
    <source>
        <dbReference type="SAM" id="MobiDB-lite"/>
    </source>
</evidence>
<dbReference type="PANTHER" id="PTHR13018:SF149">
    <property type="entry name" value="DOMAIN PROTEIN, PUTATIVE (AFU_ORTHOLOGUE AFUA_3G11660)-RELATED"/>
    <property type="match status" value="1"/>
</dbReference>
<evidence type="ECO:0000313" key="13">
    <source>
        <dbReference type="Proteomes" id="UP001303373"/>
    </source>
</evidence>
<organism evidence="12 13">
    <name type="scientific">Acrodontium crateriforme</name>
    <dbReference type="NCBI Taxonomy" id="150365"/>
    <lineage>
        <taxon>Eukaryota</taxon>
        <taxon>Fungi</taxon>
        <taxon>Dikarya</taxon>
        <taxon>Ascomycota</taxon>
        <taxon>Pezizomycotina</taxon>
        <taxon>Dothideomycetes</taxon>
        <taxon>Dothideomycetidae</taxon>
        <taxon>Mycosphaerellales</taxon>
        <taxon>Teratosphaeriaceae</taxon>
        <taxon>Acrodontium</taxon>
    </lineage>
</organism>
<protein>
    <recommendedName>
        <fullName evidence="14">DUF221-domain-containing protein</fullName>
    </recommendedName>
</protein>
<evidence type="ECO:0000313" key="12">
    <source>
        <dbReference type="EMBL" id="WPH02923.1"/>
    </source>
</evidence>
<evidence type="ECO:0000256" key="1">
    <source>
        <dbReference type="ARBA" id="ARBA00004141"/>
    </source>
</evidence>
<accession>A0AAQ3RDD2</accession>
<dbReference type="InterPro" id="IPR027815">
    <property type="entry name" value="CSC1/OSCA1-like_cyt"/>
</dbReference>
<dbReference type="Pfam" id="PF13967">
    <property type="entry name" value="RSN1_TM"/>
    <property type="match status" value="1"/>
</dbReference>
<evidence type="ECO:0008006" key="14">
    <source>
        <dbReference type="Google" id="ProtNLM"/>
    </source>
</evidence>
<feature type="region of interest" description="Disordered" evidence="7">
    <location>
        <begin position="837"/>
        <end position="912"/>
    </location>
</feature>
<evidence type="ECO:0000259" key="10">
    <source>
        <dbReference type="Pfam" id="PF13967"/>
    </source>
</evidence>
<evidence type="ECO:0000256" key="2">
    <source>
        <dbReference type="ARBA" id="ARBA00007779"/>
    </source>
</evidence>
<dbReference type="GO" id="GO:0005227">
    <property type="term" value="F:calcium-activated cation channel activity"/>
    <property type="evidence" value="ECO:0007669"/>
    <property type="project" value="InterPro"/>
</dbReference>
<evidence type="ECO:0000256" key="3">
    <source>
        <dbReference type="ARBA" id="ARBA00022448"/>
    </source>
</evidence>
<feature type="transmembrane region" description="Helical" evidence="8">
    <location>
        <begin position="404"/>
        <end position="427"/>
    </location>
</feature>
<keyword evidence="3" id="KW-0813">Transport</keyword>
<evidence type="ECO:0000256" key="5">
    <source>
        <dbReference type="ARBA" id="ARBA00022989"/>
    </source>
</evidence>
<dbReference type="GO" id="GO:0005886">
    <property type="term" value="C:plasma membrane"/>
    <property type="evidence" value="ECO:0007669"/>
    <property type="project" value="TreeGrafter"/>
</dbReference>
<dbReference type="EMBL" id="CP138588">
    <property type="protein sequence ID" value="WPH02923.1"/>
    <property type="molecule type" value="Genomic_DNA"/>
</dbReference>
<feature type="region of interest" description="Disordered" evidence="7">
    <location>
        <begin position="292"/>
        <end position="311"/>
    </location>
</feature>
<evidence type="ECO:0000256" key="8">
    <source>
        <dbReference type="SAM" id="Phobius"/>
    </source>
</evidence>
<dbReference type="InterPro" id="IPR003864">
    <property type="entry name" value="CSC1/OSCA1-like_7TM"/>
</dbReference>
<feature type="transmembrane region" description="Helical" evidence="8">
    <location>
        <begin position="494"/>
        <end position="516"/>
    </location>
</feature>
<dbReference type="Pfam" id="PF14703">
    <property type="entry name" value="PHM7_cyt"/>
    <property type="match status" value="1"/>
</dbReference>
<sequence length="1032" mass="114859">MDVSASTANHLLWPRQSDGSSGGDSTGSQFLKIIADPFSQSFEGKTIISAFYIWIPTTILVALAFCLLRPYHNVVYAPRAKHADSKHAPPPIGKGLFDWIPAVIKIKEHDLVDKVGLDAAVFMRFVRMLRNMFGALTIVGCGILIPVNLVRNKDLTGSNISWSTRLTPQPYFGGSSWWAYVLLAYLFDFIIMFFLWTNYKAVLQLRRSYFESSDYQRSLHARTLMITDIPSDLRSDEGVVMITEQVKATRDVPRGAIARNVKELPDLVEEHDEAVRKLEKVLAKYLKNPDRLPARRPTCKPSKNDRSKAGGGEVDAIDYLTGRIKELENTIVQVRQTVDMRNALSYGFASFEGISDAHSVAYAARKSAPHKTTIRLAPKPSDLIWKNLGISKAARKSKNFTNNLWVGLLTVLWIVPNVLMGAFLSNFNHIGNLSSSFQTSLEAHPTLWALTQAIVAPAISSLVYYYLPALFRRLCQNAGDVRKSSREQHVTHKLYAFFVFNNLIVFSVFSAIFGFITAVISKNEGGDDAWKAIQEAHIFQTLIGSLCSISSYWVSWLLQRNLGAAIDLSQVVGLLWGSLVRRFGSPTPRETIELTAPQPFEYAAYYNYFLFYATVAVAFAPLQPLVLPVVAFYFWMDSYLKKYLLLYIFITKYESGGMFWRSLFNRMLFCAFLGNVIIALLIVAKTTWSGAPDWGMLIALAPLLFILGGFKWYCMRAFDDKIHYYQTSQTMSGLEDAPGVEGKRRKTDRVGVRFGHPVMFKPLITPMVSAKSQHMLKSIYSGRISNDGPEGYHHGYGDIYMDSMNTQQPGKSNNAHTAPFEIVGENEMDFEHYKNRPEFRDEAGGDGQLFGRSQDQIRSSSPHSMMSLGRTGTSDSFSTLGNAHAHSRSISDSRDRYQGYNSRSGSASREHSIDRAGAVAGGMEYPRGYHPAPSSGLRDHSPAASDYRENLVGHAAGMGRSTPPSVTRKPMSLGLGNLNAREQFGPGPQGYGMVPGAPPPDHGTPYGNSPYGGTPGEEDAGSYEYFRRGRGL</sequence>
<feature type="compositionally biased region" description="Polar residues" evidence="7">
    <location>
        <begin position="851"/>
        <end position="881"/>
    </location>
</feature>
<comment type="subcellular location">
    <subcellularLocation>
        <location evidence="1">Membrane</location>
        <topology evidence="1">Multi-pass membrane protein</topology>
    </subcellularLocation>
</comment>
<feature type="region of interest" description="Disordered" evidence="7">
    <location>
        <begin position="990"/>
        <end position="1032"/>
    </location>
</feature>
<comment type="similarity">
    <text evidence="2">Belongs to the CSC1 (TC 1.A.17) family.</text>
</comment>
<feature type="domain" description="CSC1/OSCA1-like 7TM region" evidence="9">
    <location>
        <begin position="399"/>
        <end position="681"/>
    </location>
</feature>
<keyword evidence="6 8" id="KW-0472">Membrane</keyword>
<feature type="transmembrane region" description="Helical" evidence="8">
    <location>
        <begin position="177"/>
        <end position="197"/>
    </location>
</feature>
<dbReference type="InterPro" id="IPR032880">
    <property type="entry name" value="CSC1/OSCA1-like_N"/>
</dbReference>
<feature type="transmembrane region" description="Helical" evidence="8">
    <location>
        <begin position="609"/>
        <end position="635"/>
    </location>
</feature>
<feature type="domain" description="CSC1/OSCA1-like N-terminal transmembrane" evidence="10">
    <location>
        <begin position="47"/>
        <end position="197"/>
    </location>
</feature>